<comment type="caution">
    <text evidence="1">The sequence shown here is derived from an EMBL/GenBank/DDBJ whole genome shotgun (WGS) entry which is preliminary data.</text>
</comment>
<organism evidence="1 2">
    <name type="scientific">Agromyces binzhouensis</name>
    <dbReference type="NCBI Taxonomy" id="1817495"/>
    <lineage>
        <taxon>Bacteria</taxon>
        <taxon>Bacillati</taxon>
        <taxon>Actinomycetota</taxon>
        <taxon>Actinomycetes</taxon>
        <taxon>Micrococcales</taxon>
        <taxon>Microbacteriaceae</taxon>
        <taxon>Agromyces</taxon>
    </lineage>
</organism>
<evidence type="ECO:0000313" key="2">
    <source>
        <dbReference type="Proteomes" id="UP000292881"/>
    </source>
</evidence>
<accession>A0A4Q2J4P3</accession>
<dbReference type="Proteomes" id="UP000292881">
    <property type="component" value="Unassembled WGS sequence"/>
</dbReference>
<dbReference type="SUPFAM" id="SSF55298">
    <property type="entry name" value="YjgF-like"/>
    <property type="match status" value="1"/>
</dbReference>
<dbReference type="EMBL" id="SDPL01000583">
    <property type="protein sequence ID" value="RXZ40752.1"/>
    <property type="molecule type" value="Genomic_DNA"/>
</dbReference>
<keyword evidence="2" id="KW-1185">Reference proteome</keyword>
<evidence type="ECO:0008006" key="3">
    <source>
        <dbReference type="Google" id="ProtNLM"/>
    </source>
</evidence>
<gene>
    <name evidence="1" type="ORF">ESO86_16930</name>
</gene>
<reference evidence="1 2" key="1">
    <citation type="submission" date="2019-01" db="EMBL/GenBank/DDBJ databases">
        <authorList>
            <person name="Li J."/>
        </authorList>
    </citation>
    <scope>NUCLEOTIDE SEQUENCE [LARGE SCALE GENOMIC DNA]</scope>
    <source>
        <strain evidence="1 2">CGMCC 4.7180</strain>
    </source>
</reference>
<dbReference type="RefSeq" id="WP_129235952.1">
    <property type="nucleotide sequence ID" value="NZ_SDPL01000583.1"/>
</dbReference>
<dbReference type="Gene3D" id="3.30.1330.40">
    <property type="entry name" value="RutC-like"/>
    <property type="match status" value="1"/>
</dbReference>
<dbReference type="InterPro" id="IPR035959">
    <property type="entry name" value="RutC-like_sf"/>
</dbReference>
<protein>
    <recommendedName>
        <fullName evidence="3">RidA family protein</fullName>
    </recommendedName>
</protein>
<name>A0A4Q2J4P3_9MICO</name>
<proteinExistence type="predicted"/>
<dbReference type="OrthoDB" id="9799840at2"/>
<dbReference type="AlphaFoldDB" id="A0A4Q2J4P3"/>
<sequence>MTTTTTIETGSVDDHGALLHADDATAQLCLSLLRLESALAERGLAAEAVTQVRIHATDPGSASELVELVLERFGAGSTTPVVAWISAERHEVPGMLVRLAADVAVTTPVPETPEGLT</sequence>
<evidence type="ECO:0000313" key="1">
    <source>
        <dbReference type="EMBL" id="RXZ40752.1"/>
    </source>
</evidence>